<dbReference type="AlphaFoldDB" id="A0A2P5ELG2"/>
<evidence type="ECO:0008006" key="3">
    <source>
        <dbReference type="Google" id="ProtNLM"/>
    </source>
</evidence>
<gene>
    <name evidence="1" type="ORF">TorRG33x02_178140</name>
</gene>
<reference evidence="2" key="1">
    <citation type="submission" date="2016-06" db="EMBL/GenBank/DDBJ databases">
        <title>Parallel loss of symbiosis genes in relatives of nitrogen-fixing non-legume Parasponia.</title>
        <authorList>
            <person name="Van Velzen R."/>
            <person name="Holmer R."/>
            <person name="Bu F."/>
            <person name="Rutten L."/>
            <person name="Van Zeijl A."/>
            <person name="Liu W."/>
            <person name="Santuari L."/>
            <person name="Cao Q."/>
            <person name="Sharma T."/>
            <person name="Shen D."/>
            <person name="Roswanjaya Y."/>
            <person name="Wardhani T."/>
            <person name="Kalhor M.S."/>
            <person name="Jansen J."/>
            <person name="Van den Hoogen J."/>
            <person name="Gungor B."/>
            <person name="Hartog M."/>
            <person name="Hontelez J."/>
            <person name="Verver J."/>
            <person name="Yang W.-C."/>
            <person name="Schijlen E."/>
            <person name="Repin R."/>
            <person name="Schilthuizen M."/>
            <person name="Schranz E."/>
            <person name="Heidstra R."/>
            <person name="Miyata K."/>
            <person name="Fedorova E."/>
            <person name="Kohlen W."/>
            <person name="Bisseling T."/>
            <person name="Smit S."/>
            <person name="Geurts R."/>
        </authorList>
    </citation>
    <scope>NUCLEOTIDE SEQUENCE [LARGE SCALE GENOMIC DNA]</scope>
    <source>
        <strain evidence="2">cv. RG33-2</strain>
    </source>
</reference>
<dbReference type="EMBL" id="JXTC01000133">
    <property type="protein sequence ID" value="PON86362.1"/>
    <property type="molecule type" value="Genomic_DNA"/>
</dbReference>
<sequence>MVPPRWSPPPWPWIKINTDAALVHDHAVCAAIARDAKGIPIFALSDNVQCLNPLVLFSLPSE</sequence>
<protein>
    <recommendedName>
        <fullName evidence="3">RNase H type-1 domain-containing protein</fullName>
    </recommendedName>
</protein>
<dbReference type="Proteomes" id="UP000237000">
    <property type="component" value="Unassembled WGS sequence"/>
</dbReference>
<evidence type="ECO:0000313" key="1">
    <source>
        <dbReference type="EMBL" id="PON86362.1"/>
    </source>
</evidence>
<dbReference type="InParanoid" id="A0A2P5ELG2"/>
<comment type="caution">
    <text evidence="1">The sequence shown here is derived from an EMBL/GenBank/DDBJ whole genome shotgun (WGS) entry which is preliminary data.</text>
</comment>
<organism evidence="1 2">
    <name type="scientific">Trema orientale</name>
    <name type="common">Charcoal tree</name>
    <name type="synonym">Celtis orientalis</name>
    <dbReference type="NCBI Taxonomy" id="63057"/>
    <lineage>
        <taxon>Eukaryota</taxon>
        <taxon>Viridiplantae</taxon>
        <taxon>Streptophyta</taxon>
        <taxon>Embryophyta</taxon>
        <taxon>Tracheophyta</taxon>
        <taxon>Spermatophyta</taxon>
        <taxon>Magnoliopsida</taxon>
        <taxon>eudicotyledons</taxon>
        <taxon>Gunneridae</taxon>
        <taxon>Pentapetalae</taxon>
        <taxon>rosids</taxon>
        <taxon>fabids</taxon>
        <taxon>Rosales</taxon>
        <taxon>Cannabaceae</taxon>
        <taxon>Trema</taxon>
    </lineage>
</organism>
<keyword evidence="2" id="KW-1185">Reference proteome</keyword>
<accession>A0A2P5ELG2</accession>
<evidence type="ECO:0000313" key="2">
    <source>
        <dbReference type="Proteomes" id="UP000237000"/>
    </source>
</evidence>
<proteinExistence type="predicted"/>
<name>A0A2P5ELG2_TREOI</name>